<reference evidence="2" key="1">
    <citation type="journal article" date="2020" name="mSystems">
        <title>Genome- and Community-Level Interaction Insights into Carbon Utilization and Element Cycling Functions of Hydrothermarchaeota in Hydrothermal Sediment.</title>
        <authorList>
            <person name="Zhou Z."/>
            <person name="Liu Y."/>
            <person name="Xu W."/>
            <person name="Pan J."/>
            <person name="Luo Z.H."/>
            <person name="Li M."/>
        </authorList>
    </citation>
    <scope>NUCLEOTIDE SEQUENCE [LARGE SCALE GENOMIC DNA]</scope>
    <source>
        <strain evidence="2">HyVt-94</strain>
    </source>
</reference>
<evidence type="ECO:0008006" key="3">
    <source>
        <dbReference type="Google" id="ProtNLM"/>
    </source>
</evidence>
<dbReference type="EMBL" id="DRTV01000139">
    <property type="protein sequence ID" value="HHF58169.1"/>
    <property type="molecule type" value="Genomic_DNA"/>
</dbReference>
<keyword evidence="1" id="KW-0812">Transmembrane</keyword>
<evidence type="ECO:0000313" key="2">
    <source>
        <dbReference type="EMBL" id="HHF58169.1"/>
    </source>
</evidence>
<dbReference type="PANTHER" id="PTHR36007">
    <property type="entry name" value="TRANSPORT PROTEIN-RELATED"/>
    <property type="match status" value="1"/>
</dbReference>
<name>A0A7C5I4K7_UNCW3</name>
<dbReference type="Proteomes" id="UP000886014">
    <property type="component" value="Unassembled WGS sequence"/>
</dbReference>
<dbReference type="PANTHER" id="PTHR36007:SF2">
    <property type="entry name" value="TRANSPORT PROTEIN-RELATED"/>
    <property type="match status" value="1"/>
</dbReference>
<feature type="transmembrane region" description="Helical" evidence="1">
    <location>
        <begin position="18"/>
        <end position="42"/>
    </location>
</feature>
<organism evidence="2">
    <name type="scientific">candidate division WOR-3 bacterium</name>
    <dbReference type="NCBI Taxonomy" id="2052148"/>
    <lineage>
        <taxon>Bacteria</taxon>
        <taxon>Bacteria division WOR-3</taxon>
    </lineage>
</organism>
<dbReference type="InterPro" id="IPR009577">
    <property type="entry name" value="Sm_multidrug_ex"/>
</dbReference>
<proteinExistence type="predicted"/>
<sequence length="114" mass="13029">MTESIIEFFRSLGINGKLLIPVIAAMPVVELRGAIPFAVWVMKYGVLESLMLSLVGNWLITVPLVFFFDFLAGRLKKYEFGEKLLEKLYERGRKRGELVRVYKSLGLFLFVAIP</sequence>
<protein>
    <recommendedName>
        <fullName evidence="3">Small multi-drug export protein</fullName>
    </recommendedName>
</protein>
<gene>
    <name evidence="2" type="ORF">ENL41_01940</name>
</gene>
<evidence type="ECO:0000256" key="1">
    <source>
        <dbReference type="SAM" id="Phobius"/>
    </source>
</evidence>
<feature type="transmembrane region" description="Helical" evidence="1">
    <location>
        <begin position="54"/>
        <end position="75"/>
    </location>
</feature>
<dbReference type="AlphaFoldDB" id="A0A7C5I4K7"/>
<dbReference type="Pfam" id="PF06695">
    <property type="entry name" value="Sm_multidrug_ex"/>
    <property type="match status" value="1"/>
</dbReference>
<feature type="non-terminal residue" evidence="2">
    <location>
        <position position="114"/>
    </location>
</feature>
<comment type="caution">
    <text evidence="2">The sequence shown here is derived from an EMBL/GenBank/DDBJ whole genome shotgun (WGS) entry which is preliminary data.</text>
</comment>
<keyword evidence="1" id="KW-1133">Transmembrane helix</keyword>
<keyword evidence="1" id="KW-0472">Membrane</keyword>
<accession>A0A7C5I4K7</accession>